<reference evidence="1" key="1">
    <citation type="submission" date="2014-11" db="EMBL/GenBank/DDBJ databases">
        <authorList>
            <person name="Amaro Gonzalez C."/>
        </authorList>
    </citation>
    <scope>NUCLEOTIDE SEQUENCE</scope>
</reference>
<dbReference type="AlphaFoldDB" id="A0A0E9TCY5"/>
<reference evidence="1" key="2">
    <citation type="journal article" date="2015" name="Fish Shellfish Immunol.">
        <title>Early steps in the European eel (Anguilla anguilla)-Vibrio vulnificus interaction in the gills: Role of the RtxA13 toxin.</title>
        <authorList>
            <person name="Callol A."/>
            <person name="Pajuelo D."/>
            <person name="Ebbesson L."/>
            <person name="Teles M."/>
            <person name="MacKenzie S."/>
            <person name="Amaro C."/>
        </authorList>
    </citation>
    <scope>NUCLEOTIDE SEQUENCE</scope>
</reference>
<sequence length="38" mass="4357">MLNTANPLDSLGVLLFFYHREAMVCRLSKVGGRFFYCS</sequence>
<proteinExistence type="predicted"/>
<organism evidence="1">
    <name type="scientific">Anguilla anguilla</name>
    <name type="common">European freshwater eel</name>
    <name type="synonym">Muraena anguilla</name>
    <dbReference type="NCBI Taxonomy" id="7936"/>
    <lineage>
        <taxon>Eukaryota</taxon>
        <taxon>Metazoa</taxon>
        <taxon>Chordata</taxon>
        <taxon>Craniata</taxon>
        <taxon>Vertebrata</taxon>
        <taxon>Euteleostomi</taxon>
        <taxon>Actinopterygii</taxon>
        <taxon>Neopterygii</taxon>
        <taxon>Teleostei</taxon>
        <taxon>Anguilliformes</taxon>
        <taxon>Anguillidae</taxon>
        <taxon>Anguilla</taxon>
    </lineage>
</organism>
<protein>
    <submittedName>
        <fullName evidence="1">Uncharacterized protein</fullName>
    </submittedName>
</protein>
<dbReference type="EMBL" id="GBXM01057116">
    <property type="protein sequence ID" value="JAH51461.1"/>
    <property type="molecule type" value="Transcribed_RNA"/>
</dbReference>
<accession>A0A0E9TCY5</accession>
<name>A0A0E9TCY5_ANGAN</name>
<evidence type="ECO:0000313" key="1">
    <source>
        <dbReference type="EMBL" id="JAH51461.1"/>
    </source>
</evidence>